<evidence type="ECO:0000256" key="1">
    <source>
        <dbReference type="SAM" id="MobiDB-lite"/>
    </source>
</evidence>
<dbReference type="RefSeq" id="WP_161817753.1">
    <property type="nucleotide sequence ID" value="NZ_JAACJS010000011.1"/>
</dbReference>
<dbReference type="InterPro" id="IPR013783">
    <property type="entry name" value="Ig-like_fold"/>
</dbReference>
<evidence type="ECO:0000313" key="6">
    <source>
        <dbReference type="EMBL" id="NCI49431.1"/>
    </source>
</evidence>
<dbReference type="InterPro" id="IPR049046">
    <property type="entry name" value="Beta-AFase-like_GH127_middle"/>
</dbReference>
<dbReference type="Pfam" id="PF20736">
    <property type="entry name" value="Glyco_hydro127M"/>
    <property type="match status" value="1"/>
</dbReference>
<dbReference type="InterPro" id="IPR049174">
    <property type="entry name" value="Beta-AFase-like"/>
</dbReference>
<dbReference type="Pfam" id="PF07944">
    <property type="entry name" value="Beta-AFase-like_GH127_cat"/>
    <property type="match status" value="1"/>
</dbReference>
<evidence type="ECO:0008006" key="8">
    <source>
        <dbReference type="Google" id="ProtNLM"/>
    </source>
</evidence>
<reference evidence="6 7" key="1">
    <citation type="submission" date="2020-01" db="EMBL/GenBank/DDBJ databases">
        <title>Genome analysis.</title>
        <authorList>
            <person name="Wu S."/>
            <person name="Wang G."/>
        </authorList>
    </citation>
    <scope>NUCLEOTIDE SEQUENCE [LARGE SCALE GENOMIC DNA]</scope>
    <source>
        <strain evidence="6 7">SYL130</strain>
    </source>
</reference>
<dbReference type="InterPro" id="IPR049049">
    <property type="entry name" value="Beta-AFase-like_GH127_C"/>
</dbReference>
<gene>
    <name evidence="6" type="ORF">GWC95_05820</name>
</gene>
<dbReference type="InterPro" id="IPR012878">
    <property type="entry name" value="Beta-AFase-like_GH127_cat"/>
</dbReference>
<feature type="domain" description="Non-reducing end beta-L-arabinofuranosidase-like GH127 middle" evidence="4">
    <location>
        <begin position="693"/>
        <end position="800"/>
    </location>
</feature>
<dbReference type="EMBL" id="JAACJS010000011">
    <property type="protein sequence ID" value="NCI49431.1"/>
    <property type="molecule type" value="Genomic_DNA"/>
</dbReference>
<name>A0ABW9ZX43_9BACT</name>
<keyword evidence="7" id="KW-1185">Reference proteome</keyword>
<feature type="chain" id="PRO_5047425304" description="DUF1680 family protein" evidence="2">
    <location>
        <begin position="26"/>
        <end position="920"/>
    </location>
</feature>
<dbReference type="InterPro" id="IPR008928">
    <property type="entry name" value="6-hairpin_glycosidase_sf"/>
</dbReference>
<keyword evidence="2" id="KW-0732">Signal</keyword>
<organism evidence="6 7">
    <name type="scientific">Sediminibacterium roseum</name>
    <dbReference type="NCBI Taxonomy" id="1978412"/>
    <lineage>
        <taxon>Bacteria</taxon>
        <taxon>Pseudomonadati</taxon>
        <taxon>Bacteroidota</taxon>
        <taxon>Chitinophagia</taxon>
        <taxon>Chitinophagales</taxon>
        <taxon>Chitinophagaceae</taxon>
        <taxon>Sediminibacterium</taxon>
    </lineage>
</organism>
<evidence type="ECO:0000259" key="3">
    <source>
        <dbReference type="Pfam" id="PF07944"/>
    </source>
</evidence>
<comment type="caution">
    <text evidence="6">The sequence shown here is derived from an EMBL/GenBank/DDBJ whole genome shotgun (WGS) entry which is preliminary data.</text>
</comment>
<dbReference type="SUPFAM" id="SSF48208">
    <property type="entry name" value="Six-hairpin glycosidases"/>
    <property type="match status" value="1"/>
</dbReference>
<accession>A0ABW9ZX43</accession>
<feature type="domain" description="Non-reducing end beta-L-arabinofuranosidase-like GH127 catalytic" evidence="3">
    <location>
        <begin position="342"/>
        <end position="678"/>
    </location>
</feature>
<dbReference type="Gene3D" id="2.60.40.10">
    <property type="entry name" value="Immunoglobulins"/>
    <property type="match status" value="1"/>
</dbReference>
<feature type="region of interest" description="Disordered" evidence="1">
    <location>
        <begin position="885"/>
        <end position="906"/>
    </location>
</feature>
<evidence type="ECO:0000313" key="7">
    <source>
        <dbReference type="Proteomes" id="UP000753802"/>
    </source>
</evidence>
<evidence type="ECO:0000259" key="5">
    <source>
        <dbReference type="Pfam" id="PF20737"/>
    </source>
</evidence>
<evidence type="ECO:0000256" key="2">
    <source>
        <dbReference type="SAM" id="SignalP"/>
    </source>
</evidence>
<evidence type="ECO:0000259" key="4">
    <source>
        <dbReference type="Pfam" id="PF20736"/>
    </source>
</evidence>
<protein>
    <recommendedName>
        <fullName evidence="8">DUF1680 family protein</fullName>
    </recommendedName>
</protein>
<sequence>MTIKKIASAGIVAWMFLLLAGTAGAQQPEPAPLTTRPNLAVVANVSSSMRGGFNAAALNDNVAPMFSGRGFGGGGNRNVMPRQNIWVQYEWAQPVSTKEIDIFWNDFNRNIRLPEAYRVQYWNGTAFVPVQNASGLAKEPGKLNKTIFDEVKTTRIRIELDSADRGIASMAEWIVYKTDNSAAPAPSVNAGIDRDVMINGKTYLAGSIRSVTPVTKIEWKKVSGPGNVQFTSGDKIKGAATFSAVGDYELSMTASDGNLSQSSVIKVKVHEPPKAKRLDVVYTKKYKIDNKLWNDRAKAMITNWIPYCVAQNERTDLKIGEGGIDNFIEAAKAIRGEPHAKHKGYVFSNAWVHQTVEAMCIALMVDPQGDKEIIAAQDKMKATLEKWIPLILAAQEPDGYLQTAFTLRDTARWKERWSPRNRGDHEGYVSGYFIESAINHFTLTNGKDRRLYDAAKRLADCWVRNIGPGKKEWYDGHQEMEQALVRFGRFVNDMEGNNRGDSYVSLAKFLLDSRKNGSEYDQSHVPVQEQYEAVGHAVRATYNYSAMADVAAETADVDYQSAVMSLWNNLVNKKYYFTGGIGSGETSEGFGPNYSLRNNAYCESCSSAGLIFFQYKMNLAYHDARYADLYEETMYNALMGSLDADATHFYYTNPLSSSQPRDAWHVCPCCVGNIPRTLLMLPTWTYVTGDKAIYVNLYLGSTINVERVAGTDVQMIQKTEYPWNGNVAITVNPKVSKEFAVYVRVPNRTTSELYKPDREVNGLKWLKVNGKNVQINVEKGYAMIKRTWKAGDKIELEMPMEVQRFTADERIEGNRGRVALRYGPLVYNVEKADQQDIEKAIGKAPLKVEWNDMLHGLMVIKGQWADGTPLVAIPNYARNNRIEEPVATRPAATSTPTQAAEPPQRIANRPASSIVWIKEK</sequence>
<dbReference type="PANTHER" id="PTHR43465">
    <property type="entry name" value="DUF1680 DOMAIN PROTEIN (AFU_ORTHOLOGUE AFUA_1G08910)"/>
    <property type="match status" value="1"/>
</dbReference>
<dbReference type="PANTHER" id="PTHR43465:SF2">
    <property type="entry name" value="DUF1680 DOMAIN PROTEIN (AFU_ORTHOLOGUE AFUA_1G08910)"/>
    <property type="match status" value="1"/>
</dbReference>
<dbReference type="Proteomes" id="UP000753802">
    <property type="component" value="Unassembled WGS sequence"/>
</dbReference>
<proteinExistence type="predicted"/>
<dbReference type="Pfam" id="PF20737">
    <property type="entry name" value="Glyco_hydro127C"/>
    <property type="match status" value="1"/>
</dbReference>
<feature type="domain" description="Non-reducing end beta-L-arabinofuranosidase-like GH127 C-terminal" evidence="5">
    <location>
        <begin position="802"/>
        <end position="884"/>
    </location>
</feature>
<feature type="signal peptide" evidence="2">
    <location>
        <begin position="1"/>
        <end position="25"/>
    </location>
</feature>
<dbReference type="Gene3D" id="2.60.120.260">
    <property type="entry name" value="Galactose-binding domain-like"/>
    <property type="match status" value="1"/>
</dbReference>